<evidence type="ECO:0000313" key="9">
    <source>
        <dbReference type="EMBL" id="PJJ54099.1"/>
    </source>
</evidence>
<proteinExistence type="inferred from homology"/>
<keyword evidence="4" id="KW-0597">Phosphoprotein</keyword>
<dbReference type="InterPro" id="IPR025110">
    <property type="entry name" value="AMP-bd_C"/>
</dbReference>
<dbReference type="Pfam" id="PF00501">
    <property type="entry name" value="AMP-binding"/>
    <property type="match status" value="1"/>
</dbReference>
<dbReference type="Proteomes" id="UP000230842">
    <property type="component" value="Unassembled WGS sequence"/>
</dbReference>
<dbReference type="RefSeq" id="WP_170224821.1">
    <property type="nucleotide sequence ID" value="NZ_PGEZ01000002.1"/>
</dbReference>
<gene>
    <name evidence="9" type="ORF">CLV56_3603</name>
</gene>
<dbReference type="Gene3D" id="3.30.300.30">
    <property type="match status" value="1"/>
</dbReference>
<evidence type="ECO:0000256" key="5">
    <source>
        <dbReference type="ARBA" id="ARBA00022598"/>
    </source>
</evidence>
<keyword evidence="5 9" id="KW-0436">Ligase</keyword>
<dbReference type="AlphaFoldDB" id="A0A2M9B804"/>
<accession>A0A2M9B804</accession>
<comment type="caution">
    <text evidence="9">The sequence shown here is derived from an EMBL/GenBank/DDBJ whole genome shotgun (WGS) entry which is preliminary data.</text>
</comment>
<dbReference type="Gene3D" id="3.30.559.10">
    <property type="entry name" value="Chloramphenicol acetyltransferase-like domain"/>
    <property type="match status" value="1"/>
</dbReference>
<dbReference type="InterPro" id="IPR023213">
    <property type="entry name" value="CAT-like_dom_sf"/>
</dbReference>
<dbReference type="FunFam" id="3.40.50.12780:FF:000013">
    <property type="entry name" value="Long-chain-fatty-acid--AMP ligase FadD32"/>
    <property type="match status" value="1"/>
</dbReference>
<dbReference type="InterPro" id="IPR040097">
    <property type="entry name" value="FAAL/FAAC"/>
</dbReference>
<evidence type="ECO:0000256" key="6">
    <source>
        <dbReference type="ARBA" id="ARBA00022832"/>
    </source>
</evidence>
<evidence type="ECO:0000313" key="10">
    <source>
        <dbReference type="Proteomes" id="UP000230842"/>
    </source>
</evidence>
<dbReference type="PROSITE" id="PS50075">
    <property type="entry name" value="CARRIER"/>
    <property type="match status" value="1"/>
</dbReference>
<dbReference type="GO" id="GO:0071766">
    <property type="term" value="P:Actinobacterium-type cell wall biogenesis"/>
    <property type="evidence" value="ECO:0007669"/>
    <property type="project" value="UniProtKB-ARBA"/>
</dbReference>
<keyword evidence="6" id="KW-0276">Fatty acid metabolism</keyword>
<dbReference type="SUPFAM" id="SSF52777">
    <property type="entry name" value="CoA-dependent acyltransferases"/>
    <property type="match status" value="2"/>
</dbReference>
<dbReference type="SUPFAM" id="SSF47336">
    <property type="entry name" value="ACP-like"/>
    <property type="match status" value="1"/>
</dbReference>
<comment type="similarity">
    <text evidence="2">Belongs to the ATP-dependent AMP-binding enzyme family.</text>
</comment>
<dbReference type="InterPro" id="IPR000873">
    <property type="entry name" value="AMP-dep_synth/lig_dom"/>
</dbReference>
<dbReference type="Gene3D" id="3.40.50.12780">
    <property type="entry name" value="N-terminal domain of ligase-like"/>
    <property type="match status" value="1"/>
</dbReference>
<comment type="cofactor">
    <cofactor evidence="1">
        <name>pantetheine 4'-phosphate</name>
        <dbReference type="ChEBI" id="CHEBI:47942"/>
    </cofactor>
</comment>
<dbReference type="Pfam" id="PF23024">
    <property type="entry name" value="AMP-dom_DIP2-like"/>
    <property type="match status" value="1"/>
</dbReference>
<dbReference type="SUPFAM" id="SSF56801">
    <property type="entry name" value="Acetyl-CoA synthetase-like"/>
    <property type="match status" value="1"/>
</dbReference>
<dbReference type="GO" id="GO:0005886">
    <property type="term" value="C:plasma membrane"/>
    <property type="evidence" value="ECO:0007669"/>
    <property type="project" value="TreeGrafter"/>
</dbReference>
<dbReference type="PANTHER" id="PTHR22754">
    <property type="entry name" value="DISCO-INTERACTING PROTEIN 2 DIP2 -RELATED"/>
    <property type="match status" value="1"/>
</dbReference>
<dbReference type="GO" id="GO:0070566">
    <property type="term" value="F:adenylyltransferase activity"/>
    <property type="evidence" value="ECO:0007669"/>
    <property type="project" value="TreeGrafter"/>
</dbReference>
<dbReference type="GO" id="GO:0016874">
    <property type="term" value="F:ligase activity"/>
    <property type="evidence" value="ECO:0007669"/>
    <property type="project" value="UniProtKB-KW"/>
</dbReference>
<dbReference type="InterPro" id="IPR001242">
    <property type="entry name" value="Condensation_dom"/>
</dbReference>
<keyword evidence="3" id="KW-0596">Phosphopantetheine</keyword>
<keyword evidence="10" id="KW-1185">Reference proteome</keyword>
<dbReference type="Gene3D" id="1.10.1200.10">
    <property type="entry name" value="ACP-like"/>
    <property type="match status" value="1"/>
</dbReference>
<dbReference type="PANTHER" id="PTHR22754:SF32">
    <property type="entry name" value="DISCO-INTERACTING PROTEIN 2"/>
    <property type="match status" value="1"/>
</dbReference>
<reference evidence="9 10" key="1">
    <citation type="submission" date="2017-11" db="EMBL/GenBank/DDBJ databases">
        <title>Genomic Encyclopedia of Archaeal and Bacterial Type Strains, Phase II (KMG-II): From Individual Species to Whole Genera.</title>
        <authorList>
            <person name="Goeker M."/>
        </authorList>
    </citation>
    <scope>NUCLEOTIDE SEQUENCE [LARGE SCALE GENOMIC DNA]</scope>
    <source>
        <strain evidence="9 10">DSM 27763</strain>
    </source>
</reference>
<evidence type="ECO:0000259" key="8">
    <source>
        <dbReference type="PROSITE" id="PS50075"/>
    </source>
</evidence>
<dbReference type="Pfam" id="PF00550">
    <property type="entry name" value="PP-binding"/>
    <property type="match status" value="1"/>
</dbReference>
<keyword evidence="7" id="KW-0443">Lipid metabolism</keyword>
<dbReference type="InterPro" id="IPR042099">
    <property type="entry name" value="ANL_N_sf"/>
</dbReference>
<dbReference type="InterPro" id="IPR045851">
    <property type="entry name" value="AMP-bd_C_sf"/>
</dbReference>
<organism evidence="9 10">
    <name type="scientific">Mumia flava</name>
    <dbReference type="NCBI Taxonomy" id="1348852"/>
    <lineage>
        <taxon>Bacteria</taxon>
        <taxon>Bacillati</taxon>
        <taxon>Actinomycetota</taxon>
        <taxon>Actinomycetes</taxon>
        <taxon>Propionibacteriales</taxon>
        <taxon>Nocardioidaceae</taxon>
        <taxon>Mumia</taxon>
    </lineage>
</organism>
<protein>
    <submittedName>
        <fullName evidence="9">Acyl-CoA synthetase (AMP-forming)/AMP-acid ligase II</fullName>
    </submittedName>
</protein>
<feature type="domain" description="Carrier" evidence="8">
    <location>
        <begin position="583"/>
        <end position="657"/>
    </location>
</feature>
<dbReference type="InterPro" id="IPR020806">
    <property type="entry name" value="PKS_PP-bd"/>
</dbReference>
<evidence type="ECO:0000256" key="1">
    <source>
        <dbReference type="ARBA" id="ARBA00001957"/>
    </source>
</evidence>
<evidence type="ECO:0000256" key="2">
    <source>
        <dbReference type="ARBA" id="ARBA00006432"/>
    </source>
</evidence>
<dbReference type="InterPro" id="IPR036736">
    <property type="entry name" value="ACP-like_sf"/>
</dbReference>
<dbReference type="Gene3D" id="3.30.559.30">
    <property type="entry name" value="Nonribosomal peptide synthetase, condensation domain"/>
    <property type="match status" value="1"/>
</dbReference>
<dbReference type="GO" id="GO:0006633">
    <property type="term" value="P:fatty acid biosynthetic process"/>
    <property type="evidence" value="ECO:0007669"/>
    <property type="project" value="TreeGrafter"/>
</dbReference>
<evidence type="ECO:0000256" key="7">
    <source>
        <dbReference type="ARBA" id="ARBA00023098"/>
    </source>
</evidence>
<sequence length="1130" mass="119369">MVPKEQVAGPATVAELLRERARERPGAIGYTFLTDGETEQESLSYAGVEERAGAIAAALRAAGAEPGSRALLLLVPGLDYLAAFFGCLYAGVVAVPAYPPDPFRLERTLPRLLAVVSDADPVVALTTSDLVGFVDALGEQAPVLRDLAWLAVDTVPQVAGDPVTVDPEATAFLQYTSGSTAAPRGVMVSHANLLHNLGMIREYFGTDPDSRALIWLPPYHDMGLIGGLLQPLYSGCPVTLISPLHFLEQPMRWLRGISRLGATVSGGPNFAYELCARRAGPRDVAELDLSSWQAAFNGAEPIRAATLDRFVDVFGPAGFRPEAFLPCYGLAEATLIVSGSRPGAPAPRVRAETGAQGELVSCGAGAPDQRIAIVDPQTARRCPDSVVGEIWVAGPSVARGYWRRPAETERVFGARIAGEDAPDAPTRYLRTGDLGFLRDGELVVTGRRKDLVIVRGRNHYPHDIELTAEQAHPALRTGCSAAFQVPGVHGDDRLVLVAEVRRSPEPPDGAAVAATVREAVAAAHGIQVHAFVPIAAATIPKTSSGKIQRSLCRARYLAGDLAEVAPRETTAAPSGVAPVGPHEDVEPRLRTLVAELVGGEPDALDPAVPLLAMGLDSLGVVTLQHELQAALGVALPIGEVLAGATLADVVEHVAQAGVQPAPASVVAVPPRDRAGSRERDHTPLPHGAREIWMMQQLEPDSPELVVGTALRLLEPVDVAALRAAVDAVVARHPALRTTYELRGDEPVQVVHPDARVGVGVHDASALDEPAFARRLDADARLPIDLAGSPPLRLDLYRRPDGDVLLVRIHHIATDFWSSTILAREVGAFYSAAVAGRDLVLEPPRATSLDVAAWRRSVLADEQRVRAMGSRLLAQLSGDPDAPWPRLQLPPVVRSGPGGATPFALSADLTRALRARAAAECVTTYVLLLAAFVAALHRTTGQRDLVVGTPVAGRARAEFADVVGCCTSTMLVRSTVADDERFSTLLDRVRVQVVGALEHQDYPTALLRERHGLGGRGHLADVLFTLNQAPPHHDAELSALAQVGAPALRGRLGSLLVEKFPLPVGGGAVPVEVVIAEVSGAAHGLLRYRAGSLDAAGADAMVERYLAVLEQVAADPGVLVADLTAEQPAGR</sequence>
<evidence type="ECO:0000256" key="4">
    <source>
        <dbReference type="ARBA" id="ARBA00022553"/>
    </source>
</evidence>
<name>A0A2M9B804_9ACTN</name>
<dbReference type="InterPro" id="IPR009081">
    <property type="entry name" value="PP-bd_ACP"/>
</dbReference>
<dbReference type="EMBL" id="PGEZ01000002">
    <property type="protein sequence ID" value="PJJ54099.1"/>
    <property type="molecule type" value="Genomic_DNA"/>
</dbReference>
<dbReference type="Pfam" id="PF00668">
    <property type="entry name" value="Condensation"/>
    <property type="match status" value="1"/>
</dbReference>
<dbReference type="GO" id="GO:0031177">
    <property type="term" value="F:phosphopantetheine binding"/>
    <property type="evidence" value="ECO:0007669"/>
    <property type="project" value="InterPro"/>
</dbReference>
<dbReference type="SMART" id="SM00823">
    <property type="entry name" value="PKS_PP"/>
    <property type="match status" value="1"/>
</dbReference>
<dbReference type="CDD" id="cd05931">
    <property type="entry name" value="FAAL"/>
    <property type="match status" value="1"/>
</dbReference>
<evidence type="ECO:0000256" key="3">
    <source>
        <dbReference type="ARBA" id="ARBA00022450"/>
    </source>
</evidence>